<dbReference type="SUPFAM" id="SSF56762">
    <property type="entry name" value="HydB/Nqo4-like"/>
    <property type="match status" value="1"/>
</dbReference>
<evidence type="ECO:0008006" key="3">
    <source>
        <dbReference type="Google" id="ProtNLM"/>
    </source>
</evidence>
<organism evidence="1 2">
    <name type="scientific">Methylomonas koyamae</name>
    <dbReference type="NCBI Taxonomy" id="702114"/>
    <lineage>
        <taxon>Bacteria</taxon>
        <taxon>Pseudomonadati</taxon>
        <taxon>Pseudomonadota</taxon>
        <taxon>Gammaproteobacteria</taxon>
        <taxon>Methylococcales</taxon>
        <taxon>Methylococcaceae</taxon>
        <taxon>Methylomonas</taxon>
    </lineage>
</organism>
<dbReference type="InterPro" id="IPR029014">
    <property type="entry name" value="NiFe-Hase_large"/>
</dbReference>
<dbReference type="PANTHER" id="PTHR42958:SF4">
    <property type="entry name" value="HYDROGENASE EXPRESSION_FORMATION PROTEIN HUPK"/>
    <property type="match status" value="1"/>
</dbReference>
<gene>
    <name evidence="1" type="ORF">A1355_03330</name>
</gene>
<dbReference type="OrthoDB" id="9157196at2"/>
<sequence>MVGERGVVTPAGRIDIHLTVTGESISGVRLASSRPIAATQILHGLSARELLHTLPVLFSVCGNAQAYAARQVCRAVLDHPETIASESARQILVLAECMRELAWRILLDWPEVLAEKAEKAAMATLLRSDDQLKRILFKDGDAFSLSSTANASGDIVELLDDLRYTLDKAVFAGSLATVLQIASLDDWKDWWRYCQAPAARLMREIVDFGWADLGRNSVELLPPLPAAKLATEIGEAPSEFCRAPQWQARCRETTVLNRQSASPAIAGLSQHYGNGLLVRIAARLRELAELPIRMLALTQHLDDTSIIPPPFPVADGLALSQVVAARGLLLHRLDLRQGRVYDYRIVAPTEWNFHPDGVVAQGLYRLHGDSETLKRQASLWIAAIDPCVEYRLEWDYDTDAC</sequence>
<dbReference type="EMBL" id="LUUK01000151">
    <property type="protein sequence ID" value="OAI19991.1"/>
    <property type="molecule type" value="Genomic_DNA"/>
</dbReference>
<dbReference type="AlphaFoldDB" id="A0A177NQ25"/>
<protein>
    <recommendedName>
        <fullName evidence="3">Ni,Fe-hydrogenase I large subunit</fullName>
    </recommendedName>
</protein>
<dbReference type="STRING" id="702114.A1355_03330"/>
<dbReference type="InterPro" id="IPR050867">
    <property type="entry name" value="NiFe/NiFeSe_hydrgnase_LSU"/>
</dbReference>
<comment type="caution">
    <text evidence="1">The sequence shown here is derived from an EMBL/GenBank/DDBJ whole genome shotgun (WGS) entry which is preliminary data.</text>
</comment>
<accession>A0A177NQ25</accession>
<keyword evidence="2" id="KW-1185">Reference proteome</keyword>
<dbReference type="Gene3D" id="1.10.645.10">
    <property type="entry name" value="Cytochrome-c3 Hydrogenase, chain B"/>
    <property type="match status" value="1"/>
</dbReference>
<evidence type="ECO:0000313" key="1">
    <source>
        <dbReference type="EMBL" id="OAI19991.1"/>
    </source>
</evidence>
<reference evidence="2" key="1">
    <citation type="submission" date="2016-03" db="EMBL/GenBank/DDBJ databases">
        <authorList>
            <person name="Heylen K."/>
            <person name="De Vos P."/>
            <person name="Vekeman B."/>
        </authorList>
    </citation>
    <scope>NUCLEOTIDE SEQUENCE [LARGE SCALE GENOMIC DNA]</scope>
    <source>
        <strain evidence="2">R-45383</strain>
    </source>
</reference>
<dbReference type="RefSeq" id="WP_082885476.1">
    <property type="nucleotide sequence ID" value="NZ_LUUK01000151.1"/>
</dbReference>
<dbReference type="Proteomes" id="UP000077628">
    <property type="component" value="Unassembled WGS sequence"/>
</dbReference>
<dbReference type="PANTHER" id="PTHR42958">
    <property type="entry name" value="HYDROGENASE-2 LARGE CHAIN"/>
    <property type="match status" value="1"/>
</dbReference>
<proteinExistence type="predicted"/>
<evidence type="ECO:0000313" key="2">
    <source>
        <dbReference type="Proteomes" id="UP000077628"/>
    </source>
</evidence>
<name>A0A177NQ25_9GAMM</name>